<comment type="similarity">
    <text evidence="2">Belongs to the asparagine synthetase family.</text>
</comment>
<dbReference type="GO" id="GO:0006529">
    <property type="term" value="P:asparagine biosynthetic process"/>
    <property type="evidence" value="ECO:0007669"/>
    <property type="project" value="UniProtKB-KW"/>
</dbReference>
<keyword evidence="5 10" id="KW-0067">ATP-binding</keyword>
<keyword evidence="9" id="KW-0028">Amino-acid biosynthesis</keyword>
<dbReference type="InterPro" id="IPR006426">
    <property type="entry name" value="Asn_synth_AEB"/>
</dbReference>
<evidence type="ECO:0000256" key="3">
    <source>
        <dbReference type="ARBA" id="ARBA00012737"/>
    </source>
</evidence>
<keyword evidence="6 9" id="KW-0061">Asparagine biosynthesis</keyword>
<dbReference type="PROSITE" id="PS51278">
    <property type="entry name" value="GATASE_TYPE_2"/>
    <property type="match status" value="1"/>
</dbReference>
<proteinExistence type="inferred from homology"/>
<comment type="caution">
    <text evidence="13">The sequence shown here is derived from an EMBL/GenBank/DDBJ whole genome shotgun (WGS) entry which is preliminary data.</text>
</comment>
<comment type="catalytic activity">
    <reaction evidence="8">
        <text>L-aspartate + L-glutamine + ATP + H2O = L-asparagine + L-glutamate + AMP + diphosphate + H(+)</text>
        <dbReference type="Rhea" id="RHEA:12228"/>
        <dbReference type="ChEBI" id="CHEBI:15377"/>
        <dbReference type="ChEBI" id="CHEBI:15378"/>
        <dbReference type="ChEBI" id="CHEBI:29985"/>
        <dbReference type="ChEBI" id="CHEBI:29991"/>
        <dbReference type="ChEBI" id="CHEBI:30616"/>
        <dbReference type="ChEBI" id="CHEBI:33019"/>
        <dbReference type="ChEBI" id="CHEBI:58048"/>
        <dbReference type="ChEBI" id="CHEBI:58359"/>
        <dbReference type="ChEBI" id="CHEBI:456215"/>
        <dbReference type="EC" id="6.3.5.4"/>
    </reaction>
</comment>
<dbReference type="CDD" id="cd01991">
    <property type="entry name" value="Asn_synthase_B_C"/>
    <property type="match status" value="1"/>
</dbReference>
<dbReference type="EC" id="6.3.5.4" evidence="3"/>
<evidence type="ECO:0000313" key="14">
    <source>
        <dbReference type="Proteomes" id="UP000261222"/>
    </source>
</evidence>
<keyword evidence="13" id="KW-0436">Ligase</keyword>
<dbReference type="NCBIfam" id="TIGR01536">
    <property type="entry name" value="asn_synth_AEB"/>
    <property type="match status" value="1"/>
</dbReference>
<feature type="site" description="Important for beta-aspartyl-AMP intermediate formation" evidence="11">
    <location>
        <position position="356"/>
    </location>
</feature>
<dbReference type="InterPro" id="IPR017932">
    <property type="entry name" value="GATase_2_dom"/>
</dbReference>
<evidence type="ECO:0000256" key="1">
    <source>
        <dbReference type="ARBA" id="ARBA00005187"/>
    </source>
</evidence>
<evidence type="ECO:0000256" key="5">
    <source>
        <dbReference type="ARBA" id="ARBA00022840"/>
    </source>
</evidence>
<evidence type="ECO:0000256" key="11">
    <source>
        <dbReference type="PIRSR" id="PIRSR001589-3"/>
    </source>
</evidence>
<evidence type="ECO:0000256" key="7">
    <source>
        <dbReference type="ARBA" id="ARBA00022962"/>
    </source>
</evidence>
<evidence type="ECO:0000256" key="10">
    <source>
        <dbReference type="PIRSR" id="PIRSR001589-2"/>
    </source>
</evidence>
<dbReference type="GO" id="GO:0005524">
    <property type="term" value="F:ATP binding"/>
    <property type="evidence" value="ECO:0007669"/>
    <property type="project" value="UniProtKB-KW"/>
</dbReference>
<feature type="binding site" evidence="10">
    <location>
        <position position="279"/>
    </location>
    <ligand>
        <name>ATP</name>
        <dbReference type="ChEBI" id="CHEBI:30616"/>
    </ligand>
</feature>
<feature type="binding site" evidence="10">
    <location>
        <position position="97"/>
    </location>
    <ligand>
        <name>L-glutamine</name>
        <dbReference type="ChEBI" id="CHEBI:58359"/>
    </ligand>
</feature>
<dbReference type="RefSeq" id="WP_117739003.1">
    <property type="nucleotide sequence ID" value="NZ_JAAITD010000009.1"/>
</dbReference>
<dbReference type="Proteomes" id="UP000261222">
    <property type="component" value="Unassembled WGS sequence"/>
</dbReference>
<keyword evidence="4 10" id="KW-0547">Nucleotide-binding</keyword>
<dbReference type="InterPro" id="IPR033738">
    <property type="entry name" value="AsnB_N"/>
</dbReference>
<comment type="pathway">
    <text evidence="1">Amino-acid biosynthesis; L-asparagine biosynthesis; L-asparagine from L-aspartate (L-Gln route): step 1/1.</text>
</comment>
<reference evidence="13 14" key="1">
    <citation type="submission" date="2018-08" db="EMBL/GenBank/DDBJ databases">
        <title>A genome reference for cultivated species of the human gut microbiota.</title>
        <authorList>
            <person name="Zou Y."/>
            <person name="Xue W."/>
            <person name="Luo G."/>
        </authorList>
    </citation>
    <scope>NUCLEOTIDE SEQUENCE [LARGE SCALE GENOMIC DNA]</scope>
    <source>
        <strain evidence="13 14">OM06-11AA</strain>
    </source>
</reference>
<name>A0A3E5A8G7_9FIRM</name>
<evidence type="ECO:0000256" key="4">
    <source>
        <dbReference type="ARBA" id="ARBA00022741"/>
    </source>
</evidence>
<evidence type="ECO:0000256" key="8">
    <source>
        <dbReference type="ARBA" id="ARBA00048741"/>
    </source>
</evidence>
<dbReference type="InterPro" id="IPR014729">
    <property type="entry name" value="Rossmann-like_a/b/a_fold"/>
</dbReference>
<gene>
    <name evidence="13" type="primary">asnB</name>
    <name evidence="13" type="ORF">DXB81_06675</name>
</gene>
<evidence type="ECO:0000256" key="2">
    <source>
        <dbReference type="ARBA" id="ARBA00005752"/>
    </source>
</evidence>
<dbReference type="AlphaFoldDB" id="A0A3E5A8G7"/>
<dbReference type="InterPro" id="IPR051786">
    <property type="entry name" value="ASN_synthetase/amidase"/>
</dbReference>
<feature type="active site" description="For GATase activity" evidence="9">
    <location>
        <position position="2"/>
    </location>
</feature>
<dbReference type="Pfam" id="PF13537">
    <property type="entry name" value="GATase_7"/>
    <property type="match status" value="1"/>
</dbReference>
<dbReference type="InterPro" id="IPR001962">
    <property type="entry name" value="Asn_synthase"/>
</dbReference>
<feature type="binding site" evidence="10">
    <location>
        <begin position="354"/>
        <end position="355"/>
    </location>
    <ligand>
        <name>ATP</name>
        <dbReference type="ChEBI" id="CHEBI:30616"/>
    </ligand>
</feature>
<dbReference type="GO" id="GO:0004066">
    <property type="term" value="F:asparagine synthase (glutamine-hydrolyzing) activity"/>
    <property type="evidence" value="ECO:0007669"/>
    <property type="project" value="UniProtKB-EC"/>
</dbReference>
<dbReference type="GO" id="GO:0005829">
    <property type="term" value="C:cytosol"/>
    <property type="evidence" value="ECO:0007669"/>
    <property type="project" value="TreeGrafter"/>
</dbReference>
<evidence type="ECO:0000259" key="12">
    <source>
        <dbReference type="PROSITE" id="PS51278"/>
    </source>
</evidence>
<dbReference type="PANTHER" id="PTHR43284">
    <property type="entry name" value="ASPARAGINE SYNTHETASE (GLUTAMINE-HYDROLYZING)"/>
    <property type="match status" value="1"/>
</dbReference>
<dbReference type="SUPFAM" id="SSF52402">
    <property type="entry name" value="Adenine nucleotide alpha hydrolases-like"/>
    <property type="match status" value="1"/>
</dbReference>
<dbReference type="EMBL" id="QSUB01000002">
    <property type="protein sequence ID" value="RGN05696.1"/>
    <property type="molecule type" value="Genomic_DNA"/>
</dbReference>
<evidence type="ECO:0000256" key="6">
    <source>
        <dbReference type="ARBA" id="ARBA00022888"/>
    </source>
</evidence>
<dbReference type="Pfam" id="PF00733">
    <property type="entry name" value="Asn_synthase"/>
    <property type="match status" value="1"/>
</dbReference>
<dbReference type="Gene3D" id="3.60.20.10">
    <property type="entry name" value="Glutamine Phosphoribosylpyrophosphate, subunit 1, domain 1"/>
    <property type="match status" value="1"/>
</dbReference>
<sequence length="607" mass="70775">MCGICGFVGDKEEKKTILSEMMSAIRHRGPDNEGIYQDEEISFGFCRLSIIDMKTGNQPMFNEDRTKCLIFNGEIYNYRELREELQEKGHVFSTGSDSEVLLHGYEEYGEDLLLKLRGMFAFVIWDSRKKRLFAARDFFGIKPFYYSVVDGHFVFASEIKSILCFPGGKKEVNEKAMELYLAFQYSVLEETFFKGIYRLNPGHFLVYENGKTKIQRYFVPNLEPEEMDDAEAEAKLEKVLKESIKRHHVSDVEVGGFLSGGIDSNYLATGLEKGKTFTVGFGGEDNWYSEISHAEELKKSYPLKCYSKIIRKDDFWHAVPQVAYYLDEPSGDASAIALYFVAREASRHVKVVWSGEGADEFFGGYNIYREPDALKWMDWIPTGGRRKIASLAEKMPDMKGRDYLVRAGIPVEERYIGNAHIFSTKEIRELLKHNKDILSADKLLEDQYEDTIDLETMERMQQIDINNWLPGDILQKADRMSMANSLELRVPYLDYDVFEFARKLPLRDKIRKGQTKYLFRKVAGQKLPDEITKRKKLGFPVPIRIWIREEPWRSKIRDAFTSETAIRFFIEKFLLELLEDHVKGKKDNSRKIWIVYMFLVWHHVYFS</sequence>
<dbReference type="Gene3D" id="3.40.50.620">
    <property type="entry name" value="HUPs"/>
    <property type="match status" value="1"/>
</dbReference>
<dbReference type="InterPro" id="IPR029055">
    <property type="entry name" value="Ntn_hydrolases_N"/>
</dbReference>
<keyword evidence="7 9" id="KW-0315">Glutamine amidotransferase</keyword>
<evidence type="ECO:0000256" key="9">
    <source>
        <dbReference type="PIRSR" id="PIRSR001589-1"/>
    </source>
</evidence>
<dbReference type="PIRSF" id="PIRSF001589">
    <property type="entry name" value="Asn_synthetase_glu-h"/>
    <property type="match status" value="1"/>
</dbReference>
<evidence type="ECO:0000313" key="13">
    <source>
        <dbReference type="EMBL" id="RGN05696.1"/>
    </source>
</evidence>
<dbReference type="PANTHER" id="PTHR43284:SF1">
    <property type="entry name" value="ASPARAGINE SYNTHETASE"/>
    <property type="match status" value="1"/>
</dbReference>
<dbReference type="SUPFAM" id="SSF56235">
    <property type="entry name" value="N-terminal nucleophile aminohydrolases (Ntn hydrolases)"/>
    <property type="match status" value="1"/>
</dbReference>
<protein>
    <recommendedName>
        <fullName evidence="3">asparagine synthase (glutamine-hydrolyzing)</fullName>
        <ecNumber evidence="3">6.3.5.4</ecNumber>
    </recommendedName>
</protein>
<organism evidence="13 14">
    <name type="scientific">Blautia obeum</name>
    <dbReference type="NCBI Taxonomy" id="40520"/>
    <lineage>
        <taxon>Bacteria</taxon>
        <taxon>Bacillati</taxon>
        <taxon>Bacillota</taxon>
        <taxon>Clostridia</taxon>
        <taxon>Lachnospirales</taxon>
        <taxon>Lachnospiraceae</taxon>
        <taxon>Blautia</taxon>
    </lineage>
</organism>
<feature type="domain" description="Glutamine amidotransferase type-2" evidence="12">
    <location>
        <begin position="2"/>
        <end position="210"/>
    </location>
</feature>
<accession>A0A3E5A8G7</accession>
<dbReference type="CDD" id="cd00712">
    <property type="entry name" value="AsnB"/>
    <property type="match status" value="1"/>
</dbReference>